<name>A0A6S6S6D4_9GAMM</name>
<gene>
    <name evidence="1" type="ORF">HELGO_WM69818</name>
</gene>
<dbReference type="AlphaFoldDB" id="A0A6S6S6D4"/>
<organism evidence="1">
    <name type="scientific">uncultured Thiotrichaceae bacterium</name>
    <dbReference type="NCBI Taxonomy" id="298394"/>
    <lineage>
        <taxon>Bacteria</taxon>
        <taxon>Pseudomonadati</taxon>
        <taxon>Pseudomonadota</taxon>
        <taxon>Gammaproteobacteria</taxon>
        <taxon>Thiotrichales</taxon>
        <taxon>Thiotrichaceae</taxon>
        <taxon>environmental samples</taxon>
    </lineage>
</organism>
<dbReference type="EMBL" id="CACVAT010000025">
    <property type="protein sequence ID" value="CAA6801067.1"/>
    <property type="molecule type" value="Genomic_DNA"/>
</dbReference>
<accession>A0A6S6S6D4</accession>
<proteinExistence type="predicted"/>
<protein>
    <submittedName>
        <fullName evidence="1">Uncharacterized protein</fullName>
    </submittedName>
</protein>
<sequence>MLQELMEFLRCQHLKLMGCIADIKALLQQILEALLSLGEPDESEPTPNVVLTFVKEACIIVDGADKGIIGYMYVTWDTINQKVLGRVWLDSDGVIVSGDIVQGKYCDCQLDCECTETSEEPKKT</sequence>
<reference evidence="1" key="1">
    <citation type="submission" date="2020-01" db="EMBL/GenBank/DDBJ databases">
        <authorList>
            <person name="Meier V. D."/>
            <person name="Meier V D."/>
        </authorList>
    </citation>
    <scope>NUCLEOTIDE SEQUENCE</scope>
    <source>
        <strain evidence="1">HLG_WM_MAG_09</strain>
    </source>
</reference>
<evidence type="ECO:0000313" key="1">
    <source>
        <dbReference type="EMBL" id="CAA6801067.1"/>
    </source>
</evidence>